<dbReference type="GeneID" id="123062238"/>
<dbReference type="Gramene" id="TraesNOR3A03G01469360.2">
    <property type="protein sequence ID" value="TraesNOR3A03G01469360.2"/>
    <property type="gene ID" value="TraesNOR3A03G01469360"/>
</dbReference>
<reference evidence="2" key="2">
    <citation type="submission" date="2018-10" db="UniProtKB">
        <authorList>
            <consortium name="EnsemblPlants"/>
        </authorList>
    </citation>
    <scope>IDENTIFICATION</scope>
</reference>
<dbReference type="RefSeq" id="XP_044341612.1">
    <property type="nucleotide sequence ID" value="XM_044485677.1"/>
</dbReference>
<dbReference type="Gramene" id="TraesNOR3A03G01469360.3">
    <property type="protein sequence ID" value="TraesNOR3A03G01469360.3"/>
    <property type="gene ID" value="TraesNOR3A03G01469360"/>
</dbReference>
<gene>
    <name evidence="2" type="primary">LOC123062238</name>
</gene>
<dbReference type="Gramene" id="TraesSTA3A03G01440190.2">
    <property type="protein sequence ID" value="TraesSTA3A03G01440190.2"/>
    <property type="gene ID" value="TraesSTA3A03G01440190"/>
</dbReference>
<proteinExistence type="predicted"/>
<dbReference type="PANTHER" id="PTHR35766:SF1">
    <property type="entry name" value="OS08G0543600 PROTEIN"/>
    <property type="match status" value="1"/>
</dbReference>
<feature type="region of interest" description="Disordered" evidence="1">
    <location>
        <begin position="292"/>
        <end position="321"/>
    </location>
</feature>
<evidence type="ECO:0000256" key="1">
    <source>
        <dbReference type="SAM" id="MobiDB-lite"/>
    </source>
</evidence>
<evidence type="ECO:0000313" key="3">
    <source>
        <dbReference type="Proteomes" id="UP000019116"/>
    </source>
</evidence>
<dbReference type="Gramene" id="TraesSTA3A03G01440190.1">
    <property type="protein sequence ID" value="TraesSTA3A03G01440190.1"/>
    <property type="gene ID" value="TraesSTA3A03G01440190"/>
</dbReference>
<name>A0A3B6EKM4_WHEAT</name>
<dbReference type="Gramene" id="TraesJAG3A03G01457420.1">
    <property type="protein sequence ID" value="TraesJAG3A03G01457420.1"/>
    <property type="gene ID" value="TraesJAG3A03G01457420"/>
</dbReference>
<dbReference type="EnsemblPlants" id="TraesCS3A02G318700.1">
    <property type="protein sequence ID" value="TraesCS3A02G318700.1"/>
    <property type="gene ID" value="TraesCS3A02G318700"/>
</dbReference>
<dbReference type="PANTHER" id="PTHR35766">
    <property type="entry name" value="OS08G0543600 PROTEIN"/>
    <property type="match status" value="1"/>
</dbReference>
<dbReference type="Gramene" id="TraesCAD_scaffold_088214_01G000100.1">
    <property type="protein sequence ID" value="TraesCAD_scaffold_088214_01G000100.1"/>
    <property type="gene ID" value="TraesCAD_scaffold_088214_01G000100"/>
</dbReference>
<organism evidence="2">
    <name type="scientific">Triticum aestivum</name>
    <name type="common">Wheat</name>
    <dbReference type="NCBI Taxonomy" id="4565"/>
    <lineage>
        <taxon>Eukaryota</taxon>
        <taxon>Viridiplantae</taxon>
        <taxon>Streptophyta</taxon>
        <taxon>Embryophyta</taxon>
        <taxon>Tracheophyta</taxon>
        <taxon>Spermatophyta</taxon>
        <taxon>Magnoliopsida</taxon>
        <taxon>Liliopsida</taxon>
        <taxon>Poales</taxon>
        <taxon>Poaceae</taxon>
        <taxon>BOP clade</taxon>
        <taxon>Pooideae</taxon>
        <taxon>Triticodae</taxon>
        <taxon>Triticeae</taxon>
        <taxon>Triticinae</taxon>
        <taxon>Triticum</taxon>
    </lineage>
</organism>
<sequence length="339" mass="39343">MDIASPKEHDDESEYFASWVVRKQLYPETVNWIPPVRIFRYTAIFEEAWGWDRLLPHTSVPIPTYLEYLTEYHKRNRMDYVAAAAGNSKPEDWPLKYRAVNNDTQFDPDASLVDAAQFCLKMEERFMLAWNNKRVRNVKHLSQLIQERARAIISTSEEFSETAAASLVCISNEAVLASELLHRWAKSTDEEIRLCNLIRHCALNLMHITGPESAASIAAMVGVAKEARLMCQWMGQTKKLYAYRSYNHPPHEMYLCDMIREAVLKVMSHVLNNYSRGNNTYMVMDFQKKNRKRKTKVETSDDELSQASLDEQAPLDERSPKANAVTLNEKYHRRSFLLL</sequence>
<dbReference type="Gramene" id="TraesCS3A02G318700.1">
    <property type="protein sequence ID" value="TraesCS3A02G318700.1"/>
    <property type="gene ID" value="TraesCS3A02G318700"/>
</dbReference>
<dbReference type="Proteomes" id="UP000019116">
    <property type="component" value="Chromosome 3A"/>
</dbReference>
<dbReference type="Gramene" id="TraesLAC3A03G01392710.2">
    <property type="protein sequence ID" value="TraesLAC3A03G01392710.2"/>
    <property type="gene ID" value="TraesLAC3A03G01392710"/>
</dbReference>
<evidence type="ECO:0000313" key="2">
    <source>
        <dbReference type="EnsemblPlants" id="TraesCS3A02G318700.1"/>
    </source>
</evidence>
<dbReference type="OMA" id="ERIWGWE"/>
<accession>A0A3B6EKM4</accession>
<keyword evidence="3" id="KW-1185">Reference proteome</keyword>
<dbReference type="Gramene" id="TraesNOR3A03G01469360.1">
    <property type="protein sequence ID" value="TraesNOR3A03G01469360.1"/>
    <property type="gene ID" value="TraesNOR3A03G01469360"/>
</dbReference>
<dbReference type="Gramene" id="TraesLAC3A03G01392710.4">
    <property type="protein sequence ID" value="TraesLAC3A03G01392710.4"/>
    <property type="gene ID" value="TraesLAC3A03G01392710"/>
</dbReference>
<dbReference type="STRING" id="4565.A0A3B6EKM4"/>
<dbReference type="AlphaFoldDB" id="A0A3B6EKM4"/>
<reference evidence="2" key="1">
    <citation type="submission" date="2018-08" db="EMBL/GenBank/DDBJ databases">
        <authorList>
            <person name="Rossello M."/>
        </authorList>
    </citation>
    <scope>NUCLEOTIDE SEQUENCE [LARGE SCALE GENOMIC DNA]</scope>
    <source>
        <strain evidence="2">cv. Chinese Spring</strain>
    </source>
</reference>
<dbReference type="Gramene" id="TraesLAC3A03G01392710.1">
    <property type="protein sequence ID" value="TraesLAC3A03G01392710.1"/>
    <property type="gene ID" value="TraesLAC3A03G01392710"/>
</dbReference>
<dbReference type="Gramene" id="TraesWEE_scaffold_136367_01G000100.1">
    <property type="protein sequence ID" value="TraesWEE_scaffold_136367_01G000100.1"/>
    <property type="gene ID" value="TraesWEE_scaffold_136367_01G000100"/>
</dbReference>
<dbReference type="Gramene" id="TraesCS3A03G0769200.1">
    <property type="protein sequence ID" value="TraesCS3A03G0769200.1.CDS"/>
    <property type="gene ID" value="TraesCS3A03G0769200"/>
</dbReference>
<protein>
    <submittedName>
        <fullName evidence="2">Uncharacterized protein</fullName>
    </submittedName>
</protein>